<dbReference type="InterPro" id="IPR013783">
    <property type="entry name" value="Ig-like_fold"/>
</dbReference>
<feature type="chain" id="PRO_5003513288" evidence="2">
    <location>
        <begin position="25"/>
        <end position="567"/>
    </location>
</feature>
<dbReference type="eggNOG" id="COG3485">
    <property type="taxonomic scope" value="Bacteria"/>
</dbReference>
<evidence type="ECO:0000256" key="2">
    <source>
        <dbReference type="SAM" id="SignalP"/>
    </source>
</evidence>
<organism evidence="3 4">
    <name type="scientific">Granulicella mallensis (strain ATCC BAA-1857 / DSM 23137 / MP5ACTX8)</name>
    <dbReference type="NCBI Taxonomy" id="682795"/>
    <lineage>
        <taxon>Bacteria</taxon>
        <taxon>Pseudomonadati</taxon>
        <taxon>Acidobacteriota</taxon>
        <taxon>Terriglobia</taxon>
        <taxon>Terriglobales</taxon>
        <taxon>Acidobacteriaceae</taxon>
        <taxon>Granulicella</taxon>
    </lineage>
</organism>
<dbReference type="RefSeq" id="WP_014265667.1">
    <property type="nucleotide sequence ID" value="NC_016631.1"/>
</dbReference>
<keyword evidence="4" id="KW-1185">Reference proteome</keyword>
<feature type="signal peptide" evidence="2">
    <location>
        <begin position="1"/>
        <end position="24"/>
    </location>
</feature>
<sequence precursor="true">MRLLFSTASLLLTLTFGGCWSCLAQSQDLKAIKTSKAPAFHITGTVVNSVTQSPVPRCRMTAMLTNAPQGPTSDSFETDESGRFDVPVASAGAWRLTAHARGYIVQALDEHEGFSSAIVLTAENPTLDVLFPLSPNSSIFGAVLDEANEPVRQARVTLQSVAPRDNDNGQPTPAVRGQALTDDRGHYELPNLSPGDYRVEVQANPWYATAAQSSSNQSANADPSLDVIYQPTWFPGATDPASAATITLHGGESSEADFHLLPIAGIHLHLSTPAAVVSTSEGQPPLRFPQITPITSAGGALGSVPSMLSTVQGQVDTGGLAPGLYKVSWPDSGGHSTLIQITANSPRSMDLSSGAAGVHVSLKVDGAAVIGAEQITFIDVNNPENVFPASGAASPGRAGRRGNLQARGQSSDLSVDLLPGRYSVHLAGSPDTYLTSLSATGAEVVGRTVTVHGDASLTLHVTSGRSVVSGFAHYQGKPSVGAEVLLIPATFGEPESITTVRRDQTNTDGSYQLPEIIPGQYILIAIDHGWQVNWNDPATLRGYLLHGVPLDLKSGANIKQEIAAQAP</sequence>
<dbReference type="KEGG" id="gma:AciX8_2473"/>
<dbReference type="Pfam" id="PF13620">
    <property type="entry name" value="CarboxypepD_reg"/>
    <property type="match status" value="1"/>
</dbReference>
<evidence type="ECO:0000313" key="4">
    <source>
        <dbReference type="Proteomes" id="UP000007113"/>
    </source>
</evidence>
<evidence type="ECO:0000313" key="3">
    <source>
        <dbReference type="EMBL" id="AEU36789.1"/>
    </source>
</evidence>
<keyword evidence="2" id="KW-0732">Signal</keyword>
<dbReference type="InterPro" id="IPR013784">
    <property type="entry name" value="Carb-bd-like_fold"/>
</dbReference>
<accession>G8NZ53</accession>
<reference evidence="3 4" key="1">
    <citation type="submission" date="2011-11" db="EMBL/GenBank/DDBJ databases">
        <title>Complete sequence of Granulicella mallensis MP5ACTX8.</title>
        <authorList>
            <consortium name="US DOE Joint Genome Institute"/>
            <person name="Lucas S."/>
            <person name="Copeland A."/>
            <person name="Lapidus A."/>
            <person name="Cheng J.-F."/>
            <person name="Goodwin L."/>
            <person name="Pitluck S."/>
            <person name="Peters L."/>
            <person name="Lu M."/>
            <person name="Detter J.C."/>
            <person name="Han C."/>
            <person name="Tapia R."/>
            <person name="Land M."/>
            <person name="Hauser L."/>
            <person name="Kyrpides N."/>
            <person name="Ivanova N."/>
            <person name="Mikhailova N."/>
            <person name="Pagani I."/>
            <person name="Rawat S."/>
            <person name="Mannisto M."/>
            <person name="Haggblom M."/>
            <person name="Woyke T."/>
        </authorList>
    </citation>
    <scope>NUCLEOTIDE SEQUENCE [LARGE SCALE GENOMIC DNA]</scope>
    <source>
        <strain evidence="4">ATCC BAA-1857 / DSM 23137 / MP5ACTX8</strain>
    </source>
</reference>
<dbReference type="SUPFAM" id="SSF49452">
    <property type="entry name" value="Starch-binding domain-like"/>
    <property type="match status" value="1"/>
</dbReference>
<dbReference type="PROSITE" id="PS51257">
    <property type="entry name" value="PROKAR_LIPOPROTEIN"/>
    <property type="match status" value="1"/>
</dbReference>
<proteinExistence type="predicted"/>
<dbReference type="Gene3D" id="2.60.40.1120">
    <property type="entry name" value="Carboxypeptidase-like, regulatory domain"/>
    <property type="match status" value="1"/>
</dbReference>
<dbReference type="HOGENOM" id="CLU_480428_0_0_0"/>
<dbReference type="Proteomes" id="UP000007113">
    <property type="component" value="Chromosome"/>
</dbReference>
<feature type="region of interest" description="Disordered" evidence="1">
    <location>
        <begin position="161"/>
        <end position="194"/>
    </location>
</feature>
<dbReference type="GO" id="GO:0030246">
    <property type="term" value="F:carbohydrate binding"/>
    <property type="evidence" value="ECO:0007669"/>
    <property type="project" value="InterPro"/>
</dbReference>
<dbReference type="OrthoDB" id="113791at2"/>
<dbReference type="EMBL" id="CP003130">
    <property type="protein sequence ID" value="AEU36789.1"/>
    <property type="molecule type" value="Genomic_DNA"/>
</dbReference>
<gene>
    <name evidence="3" type="ordered locus">AciX8_2473</name>
</gene>
<dbReference type="AlphaFoldDB" id="G8NZ53"/>
<evidence type="ECO:0000256" key="1">
    <source>
        <dbReference type="SAM" id="MobiDB-lite"/>
    </source>
</evidence>
<dbReference type="Gene3D" id="2.60.40.10">
    <property type="entry name" value="Immunoglobulins"/>
    <property type="match status" value="1"/>
</dbReference>
<dbReference type="SUPFAM" id="SSF49464">
    <property type="entry name" value="Carboxypeptidase regulatory domain-like"/>
    <property type="match status" value="1"/>
</dbReference>
<protein>
    <submittedName>
        <fullName evidence="3">Cna B domain protein</fullName>
    </submittedName>
</protein>
<dbReference type="InterPro" id="IPR008969">
    <property type="entry name" value="CarboxyPept-like_regulatory"/>
</dbReference>
<dbReference type="STRING" id="682795.AciX8_2473"/>
<name>G8NZ53_GRAMM</name>